<name>A0ABW2R7P1_9BURK</name>
<keyword evidence="5 6" id="KW-0472">Membrane</keyword>
<dbReference type="EMBL" id="JBHTBX010000003">
    <property type="protein sequence ID" value="MFC7434107.1"/>
    <property type="molecule type" value="Genomic_DNA"/>
</dbReference>
<dbReference type="Pfam" id="PF02687">
    <property type="entry name" value="FtsX"/>
    <property type="match status" value="1"/>
</dbReference>
<evidence type="ECO:0000256" key="1">
    <source>
        <dbReference type="ARBA" id="ARBA00004651"/>
    </source>
</evidence>
<comment type="subcellular location">
    <subcellularLocation>
        <location evidence="1">Cell membrane</location>
        <topology evidence="1">Multi-pass membrane protein</topology>
    </subcellularLocation>
</comment>
<feature type="domain" description="ABC3 transporter permease C-terminal" evidence="7">
    <location>
        <begin position="261"/>
        <end position="380"/>
    </location>
</feature>
<evidence type="ECO:0000313" key="9">
    <source>
        <dbReference type="Proteomes" id="UP001596495"/>
    </source>
</evidence>
<feature type="transmembrane region" description="Helical" evidence="6">
    <location>
        <begin position="799"/>
        <end position="823"/>
    </location>
</feature>
<dbReference type="Proteomes" id="UP001596495">
    <property type="component" value="Unassembled WGS sequence"/>
</dbReference>
<feature type="transmembrane region" description="Helical" evidence="6">
    <location>
        <begin position="422"/>
        <end position="440"/>
    </location>
</feature>
<feature type="transmembrane region" description="Helical" evidence="6">
    <location>
        <begin position="302"/>
        <end position="330"/>
    </location>
</feature>
<feature type="transmembrane region" description="Helical" evidence="6">
    <location>
        <begin position="20"/>
        <end position="40"/>
    </location>
</feature>
<feature type="transmembrane region" description="Helical" evidence="6">
    <location>
        <begin position="255"/>
        <end position="282"/>
    </location>
</feature>
<evidence type="ECO:0000256" key="5">
    <source>
        <dbReference type="ARBA" id="ARBA00023136"/>
    </source>
</evidence>
<keyword evidence="3 6" id="KW-0812">Transmembrane</keyword>
<evidence type="ECO:0000256" key="6">
    <source>
        <dbReference type="SAM" id="Phobius"/>
    </source>
</evidence>
<dbReference type="InterPro" id="IPR003838">
    <property type="entry name" value="ABC3_permease_C"/>
</dbReference>
<keyword evidence="2" id="KW-1003">Cell membrane</keyword>
<feature type="transmembrane region" description="Helical" evidence="6">
    <location>
        <begin position="398"/>
        <end position="416"/>
    </location>
</feature>
<keyword evidence="4 6" id="KW-1133">Transmembrane helix</keyword>
<feature type="transmembrane region" description="Helical" evidence="6">
    <location>
        <begin position="756"/>
        <end position="779"/>
    </location>
</feature>
<keyword evidence="9" id="KW-1185">Reference proteome</keyword>
<proteinExistence type="predicted"/>
<evidence type="ECO:0000256" key="4">
    <source>
        <dbReference type="ARBA" id="ARBA00022989"/>
    </source>
</evidence>
<feature type="transmembrane region" description="Helical" evidence="6">
    <location>
        <begin position="478"/>
        <end position="500"/>
    </location>
</feature>
<reference evidence="9" key="1">
    <citation type="journal article" date="2019" name="Int. J. Syst. Evol. Microbiol.">
        <title>The Global Catalogue of Microorganisms (GCM) 10K type strain sequencing project: providing services to taxonomists for standard genome sequencing and annotation.</title>
        <authorList>
            <consortium name="The Broad Institute Genomics Platform"/>
            <consortium name="The Broad Institute Genome Sequencing Center for Infectious Disease"/>
            <person name="Wu L."/>
            <person name="Ma J."/>
        </authorList>
    </citation>
    <scope>NUCLEOTIDE SEQUENCE [LARGE SCALE GENOMIC DNA]</scope>
    <source>
        <strain evidence="9">CCUG 54518</strain>
    </source>
</reference>
<accession>A0ABW2R7P1</accession>
<dbReference type="RefSeq" id="WP_382255010.1">
    <property type="nucleotide sequence ID" value="NZ_JBHTBX010000003.1"/>
</dbReference>
<dbReference type="InterPro" id="IPR038766">
    <property type="entry name" value="Membrane_comp_ABC_pdt"/>
</dbReference>
<comment type="caution">
    <text evidence="8">The sequence shown here is derived from an EMBL/GenBank/DDBJ whole genome shotgun (WGS) entry which is preliminary data.</text>
</comment>
<evidence type="ECO:0000256" key="3">
    <source>
        <dbReference type="ARBA" id="ARBA00022692"/>
    </source>
</evidence>
<protein>
    <submittedName>
        <fullName evidence="8">ABC transporter permease</fullName>
    </submittedName>
</protein>
<dbReference type="PANTHER" id="PTHR30287">
    <property type="entry name" value="MEMBRANE COMPONENT OF PREDICTED ABC SUPERFAMILY METABOLITE UPTAKE TRANSPORTER"/>
    <property type="match status" value="1"/>
</dbReference>
<evidence type="ECO:0000313" key="8">
    <source>
        <dbReference type="EMBL" id="MFC7434107.1"/>
    </source>
</evidence>
<feature type="transmembrane region" description="Helical" evidence="6">
    <location>
        <begin position="713"/>
        <end position="735"/>
    </location>
</feature>
<dbReference type="PANTHER" id="PTHR30287:SF1">
    <property type="entry name" value="INNER MEMBRANE PROTEIN"/>
    <property type="match status" value="1"/>
</dbReference>
<organism evidence="8 9">
    <name type="scientific">Hydrogenophaga bisanensis</name>
    <dbReference type="NCBI Taxonomy" id="439611"/>
    <lineage>
        <taxon>Bacteria</taxon>
        <taxon>Pseudomonadati</taxon>
        <taxon>Pseudomonadota</taxon>
        <taxon>Betaproteobacteria</taxon>
        <taxon>Burkholderiales</taxon>
        <taxon>Comamonadaceae</taxon>
        <taxon>Hydrogenophaga</taxon>
    </lineage>
</organism>
<evidence type="ECO:0000259" key="7">
    <source>
        <dbReference type="Pfam" id="PF02687"/>
    </source>
</evidence>
<feature type="transmembrane region" description="Helical" evidence="6">
    <location>
        <begin position="342"/>
        <end position="365"/>
    </location>
</feature>
<sequence length="838" mass="88897">MPFLLDLAWRDLRASGRRLWIFVACLILGVSLVAAGGGLYRQVSDALRNDARLIFGGDVEIESPSPLPPEALAWMSQRGMVSRVIELRTMLRLPDGRAQLIELISADGQYPLYGQVELAPAGPIEQALAKQAGSWGAAVDGALATRLGLNAGDAVSIGDIGLTVQARIVRQPDRSLRADWGAAPVLVSEDALMATGLVQPLSRVEYRYRVRISDSDVGSAARWRDAFMAAFPALDAEVRSFDERSDRMAEVLGQIASGLLLIGFSALFIGGLGVANSVQAYLQGKLTSLATLRALGLRDGRLAALVLLQIGMLAVLASAVGVALGLGLALAGAQLAADRLPVALLLGGLWQPALVALLFGVLTALAFSLPALARALSVSPAALFRGVEGLALHTPRRAWWLTAGVATLTLCLLVAVLPDPRFGLAFVVATAALLAVLDAATRGLRRLAARWQHHPRLPLPLQLALAGLQQPHSPLRTALLSLGSALTLLVACTLVVMTLLRTVNDTVPANAPALVFYDVQTGQIPLLRESLEATPGLQDLRTAPLVLGRLSAVNGEELRASDNGDRAREARDEHKLSNRAGNFDDVIIDRGAWWPESHAGEPLVAMEDREADELGLKVGDRLRFDILGSPVEATLAAIYSQRRMQSRLWLEAIFSDGVLDPFITRHVGAAWMPADQTLGAQDRLAGVAPNIATVRTESLLRETRALMGRASSGLAVVAGVCLAASLLALASVVAASRSRQLYDATVMHALGARHSLLRGVLVWEYILLALITAGFALLAGSALATGLLQWRLDMSPAGLYWSGLLTALGVSALSLGLGARYLLSQMRLNPAMLLRSGG</sequence>
<gene>
    <name evidence="8" type="ORF">ACFQNJ_06235</name>
</gene>
<evidence type="ECO:0000256" key="2">
    <source>
        <dbReference type="ARBA" id="ARBA00022475"/>
    </source>
</evidence>